<dbReference type="InterPro" id="IPR006941">
    <property type="entry name" value="RNase_CAF1"/>
</dbReference>
<evidence type="ECO:0000256" key="2">
    <source>
        <dbReference type="SAM" id="MobiDB-lite"/>
    </source>
</evidence>
<dbReference type="OrthoDB" id="1432093at2759"/>
<dbReference type="AlphaFoldDB" id="A0A2J7WF21"/>
<accession>A0A2J7WF21</accession>
<dbReference type="SUPFAM" id="SSF53098">
    <property type="entry name" value="Ribonuclease H-like"/>
    <property type="match status" value="1"/>
</dbReference>
<name>A0A2J7WF21_9CHLO</name>
<sequence>VLDAIRESGRPVVGHNASFDLAYSLAQFAAHPLPRAWAEYKALVRASLPGGLYDTKHLAAQLSAAHGLGLGDTSLGGLYGKLMDEGWLRASVSGVALATGVGRGRGGGGGGGVPEVLHAPGHGGYAGLADPGAKAHEAGFDAFMTGAVFARLLRIAEVKAARGGLAGEDHAPQLVPAPGTAPDGGGAAAAGPSSEAAAAAERDALLQPVLPYCGRVHVNRSDLPYYDLYGAADPVVSRPAVLHVAGFTPGTRPYYLLQRFQAAGLGPLQ</sequence>
<dbReference type="InterPro" id="IPR012337">
    <property type="entry name" value="RNaseH-like_sf"/>
</dbReference>
<evidence type="ECO:0000313" key="4">
    <source>
        <dbReference type="Proteomes" id="UP000236333"/>
    </source>
</evidence>
<dbReference type="PANTHER" id="PTHR15092:SF47">
    <property type="entry name" value="POLY(A)-SPECIFIC EXORIBONUCLEASE PARN"/>
    <property type="match status" value="1"/>
</dbReference>
<dbReference type="GO" id="GO:0000175">
    <property type="term" value="F:3'-5'-RNA exonuclease activity"/>
    <property type="evidence" value="ECO:0007669"/>
    <property type="project" value="TreeGrafter"/>
</dbReference>
<comment type="similarity">
    <text evidence="1">Belongs to the CAF1 family.</text>
</comment>
<dbReference type="Gene3D" id="3.30.420.10">
    <property type="entry name" value="Ribonuclease H-like superfamily/Ribonuclease H"/>
    <property type="match status" value="1"/>
</dbReference>
<dbReference type="InterPro" id="IPR036397">
    <property type="entry name" value="RNaseH_sf"/>
</dbReference>
<comment type="caution">
    <text evidence="3">The sequence shown here is derived from an EMBL/GenBank/DDBJ whole genome shotgun (WGS) entry which is preliminary data.</text>
</comment>
<dbReference type="Proteomes" id="UP000236333">
    <property type="component" value="Unassembled WGS sequence"/>
</dbReference>
<dbReference type="Pfam" id="PF04857">
    <property type="entry name" value="CAF1"/>
    <property type="match status" value="1"/>
</dbReference>
<proteinExistence type="inferred from homology"/>
<reference evidence="3 4" key="1">
    <citation type="journal article" date="2017" name="Mol. Biol. Evol.">
        <title>The 4-celled Tetrabaena socialis nuclear genome reveals the essential components for genetic control of cell number at the origin of multicellularity in the volvocine lineage.</title>
        <authorList>
            <person name="Featherston J."/>
            <person name="Arakaki Y."/>
            <person name="Hanschen E.R."/>
            <person name="Ferris P.J."/>
            <person name="Michod R.E."/>
            <person name="Olson B.J.S.C."/>
            <person name="Nozaki H."/>
            <person name="Durand P.M."/>
        </authorList>
    </citation>
    <scope>NUCLEOTIDE SEQUENCE [LARGE SCALE GENOMIC DNA]</scope>
    <source>
        <strain evidence="3 4">NIES-571</strain>
    </source>
</reference>
<protein>
    <submittedName>
        <fullName evidence="3">Uncharacterized protein</fullName>
    </submittedName>
</protein>
<evidence type="ECO:0000313" key="3">
    <source>
        <dbReference type="EMBL" id="PNG62111.1"/>
    </source>
</evidence>
<feature type="region of interest" description="Disordered" evidence="2">
    <location>
        <begin position="168"/>
        <end position="193"/>
    </location>
</feature>
<organism evidence="3 4">
    <name type="scientific">Tetrabaena socialis</name>
    <dbReference type="NCBI Taxonomy" id="47790"/>
    <lineage>
        <taxon>Eukaryota</taxon>
        <taxon>Viridiplantae</taxon>
        <taxon>Chlorophyta</taxon>
        <taxon>core chlorophytes</taxon>
        <taxon>Chlorophyceae</taxon>
        <taxon>CS clade</taxon>
        <taxon>Chlamydomonadales</taxon>
        <taxon>Tetrabaenaceae</taxon>
        <taxon>Tetrabaena</taxon>
    </lineage>
</organism>
<keyword evidence="4" id="KW-1185">Reference proteome</keyword>
<dbReference type="EMBL" id="PGGS01005725">
    <property type="protein sequence ID" value="PNG62111.1"/>
    <property type="molecule type" value="Genomic_DNA"/>
</dbReference>
<dbReference type="PANTHER" id="PTHR15092">
    <property type="entry name" value="POLY A -SPECIFIC RIBONUCLEASE/TARGET OF EGR1, MEMBER 1"/>
    <property type="match status" value="1"/>
</dbReference>
<gene>
    <name evidence="3" type="ORF">TSOC_015479</name>
</gene>
<feature type="non-terminal residue" evidence="3">
    <location>
        <position position="269"/>
    </location>
</feature>
<dbReference type="InterPro" id="IPR051181">
    <property type="entry name" value="CAF1_poly(A)_ribonucleases"/>
</dbReference>
<evidence type="ECO:0000256" key="1">
    <source>
        <dbReference type="ARBA" id="ARBA00008372"/>
    </source>
</evidence>
<dbReference type="GO" id="GO:0003723">
    <property type="term" value="F:RNA binding"/>
    <property type="evidence" value="ECO:0007669"/>
    <property type="project" value="TreeGrafter"/>
</dbReference>
<feature type="non-terminal residue" evidence="3">
    <location>
        <position position="1"/>
    </location>
</feature>